<dbReference type="GO" id="GO:0016020">
    <property type="term" value="C:membrane"/>
    <property type="evidence" value="ECO:0007669"/>
    <property type="project" value="UniProtKB-SubCell"/>
</dbReference>
<dbReference type="Proteomes" id="UP000694018">
    <property type="component" value="Chromosome"/>
</dbReference>
<evidence type="ECO:0000256" key="4">
    <source>
        <dbReference type="ARBA" id="ARBA00023136"/>
    </source>
</evidence>
<dbReference type="GO" id="GO:0055085">
    <property type="term" value="P:transmembrane transport"/>
    <property type="evidence" value="ECO:0007669"/>
    <property type="project" value="InterPro"/>
</dbReference>
<sequence length="287" mass="32132">MNLTDVLGNPISFTMLMGIAGISIASYLGRLTLLSLISFGISLVVLILLIVFSVLNLKRLKYEIVDFMAVISGLTLFITRLRLIYPSFLYFIPSLVLSFFYFLVLYKVFVSIRQVTFKYHLLGVAGTLLSIDLRSYVIPLSLLFIGLGVSMYFIVTALLLKRILTEKGVINIIDGATWIQMGLSALISFAISPFSELLSLVFWYLALSLFPLVIIVSVMKLLYVSVSIKYHPSLWSVIFPQAVFATGTFNVLRLHLIVLPLLYDVSLSVLFSALSLFLLFTILLVTK</sequence>
<evidence type="ECO:0000313" key="6">
    <source>
        <dbReference type="EMBL" id="QXJ27704.1"/>
    </source>
</evidence>
<evidence type="ECO:0000256" key="1">
    <source>
        <dbReference type="ARBA" id="ARBA00004141"/>
    </source>
</evidence>
<dbReference type="GeneID" id="65562177"/>
<feature type="transmembrane region" description="Helical" evidence="5">
    <location>
        <begin position="201"/>
        <end position="222"/>
    </location>
</feature>
<keyword evidence="2 5" id="KW-0812">Transmembrane</keyword>
<feature type="transmembrane region" description="Helical" evidence="5">
    <location>
        <begin position="88"/>
        <end position="108"/>
    </location>
</feature>
<gene>
    <name evidence="6" type="ORF">J5U23_00571</name>
</gene>
<feature type="transmembrane region" description="Helical" evidence="5">
    <location>
        <begin position="64"/>
        <end position="82"/>
    </location>
</feature>
<name>A0A8F5GSA7_SACSH</name>
<proteinExistence type="predicted"/>
<feature type="transmembrane region" description="Helical" evidence="5">
    <location>
        <begin position="115"/>
        <end position="131"/>
    </location>
</feature>
<dbReference type="Gene3D" id="1.50.10.150">
    <property type="entry name" value="Voltage-dependent anion channel"/>
    <property type="match status" value="1"/>
</dbReference>
<dbReference type="RefSeq" id="WP_244988808.1">
    <property type="nucleotide sequence ID" value="NZ_CP077717.1"/>
</dbReference>
<accession>A0A8F5GSA7</accession>
<feature type="transmembrane region" description="Helical" evidence="5">
    <location>
        <begin position="137"/>
        <end position="160"/>
    </location>
</feature>
<dbReference type="EMBL" id="CP077717">
    <property type="protein sequence ID" value="QXJ27704.1"/>
    <property type="molecule type" value="Genomic_DNA"/>
</dbReference>
<dbReference type="AlphaFoldDB" id="A0A8F5GSA7"/>
<evidence type="ECO:0008006" key="8">
    <source>
        <dbReference type="Google" id="ProtNLM"/>
    </source>
</evidence>
<feature type="transmembrane region" description="Helical" evidence="5">
    <location>
        <begin position="7"/>
        <end position="28"/>
    </location>
</feature>
<dbReference type="Pfam" id="PF03595">
    <property type="entry name" value="SLAC1"/>
    <property type="match status" value="1"/>
</dbReference>
<keyword evidence="4 5" id="KW-0472">Membrane</keyword>
<feature type="transmembrane region" description="Helical" evidence="5">
    <location>
        <begin position="172"/>
        <end position="195"/>
    </location>
</feature>
<evidence type="ECO:0000256" key="2">
    <source>
        <dbReference type="ARBA" id="ARBA00022692"/>
    </source>
</evidence>
<evidence type="ECO:0000256" key="3">
    <source>
        <dbReference type="ARBA" id="ARBA00022989"/>
    </source>
</evidence>
<reference evidence="6" key="1">
    <citation type="journal article" date="2021" name="Environ. Microbiol.">
        <title>New insights into the diversity and evolution of the archaeal mobilome from three complete genomes of Saccharolobus shibatae.</title>
        <authorList>
            <person name="Medvedeva S."/>
            <person name="Brandt D."/>
            <person name="Cvirkaite-Krupovic V."/>
            <person name="Liu Y."/>
            <person name="Severinov K."/>
            <person name="Ishino S."/>
            <person name="Ishino Y."/>
            <person name="Prangishvili D."/>
            <person name="Kalinowski J."/>
            <person name="Krupovic M."/>
        </authorList>
    </citation>
    <scope>NUCLEOTIDE SEQUENCE</scope>
    <source>
        <strain evidence="6">B12</strain>
    </source>
</reference>
<dbReference type="InterPro" id="IPR004695">
    <property type="entry name" value="SLAC1/Mae1/Ssu1/TehA"/>
</dbReference>
<keyword evidence="3 5" id="KW-1133">Transmembrane helix</keyword>
<protein>
    <recommendedName>
        <fullName evidence="8">C4-dicarboxylate transporter/malic acid transport protein</fullName>
    </recommendedName>
</protein>
<organism evidence="6 7">
    <name type="scientific">Saccharolobus shibatae (strain ATCC 51178 / DSM 5389 / JCM 8931 / NBRC 15437 / B12)</name>
    <name type="common">Sulfolobus shibatae</name>
    <dbReference type="NCBI Taxonomy" id="523848"/>
    <lineage>
        <taxon>Archaea</taxon>
        <taxon>Thermoproteota</taxon>
        <taxon>Thermoprotei</taxon>
        <taxon>Sulfolobales</taxon>
        <taxon>Sulfolobaceae</taxon>
        <taxon>Saccharolobus</taxon>
    </lineage>
</organism>
<feature type="transmembrane region" description="Helical" evidence="5">
    <location>
        <begin position="34"/>
        <end position="57"/>
    </location>
</feature>
<feature type="transmembrane region" description="Helical" evidence="5">
    <location>
        <begin position="265"/>
        <end position="285"/>
    </location>
</feature>
<evidence type="ECO:0000256" key="5">
    <source>
        <dbReference type="SAM" id="Phobius"/>
    </source>
</evidence>
<dbReference type="KEGG" id="sshi:J5U23_00571"/>
<dbReference type="InterPro" id="IPR038665">
    <property type="entry name" value="Voltage-dep_anion_channel_sf"/>
</dbReference>
<feature type="transmembrane region" description="Helical" evidence="5">
    <location>
        <begin position="234"/>
        <end position="259"/>
    </location>
</feature>
<comment type="subcellular location">
    <subcellularLocation>
        <location evidence="1">Membrane</location>
        <topology evidence="1">Multi-pass membrane protein</topology>
    </subcellularLocation>
</comment>
<evidence type="ECO:0000313" key="7">
    <source>
        <dbReference type="Proteomes" id="UP000694018"/>
    </source>
</evidence>